<comment type="caution">
    <text evidence="7">The sequence shown here is derived from an EMBL/GenBank/DDBJ whole genome shotgun (WGS) entry which is preliminary data.</text>
</comment>
<proteinExistence type="inferred from homology"/>
<dbReference type="GO" id="GO:1990351">
    <property type="term" value="C:transporter complex"/>
    <property type="evidence" value="ECO:0007669"/>
    <property type="project" value="TreeGrafter"/>
</dbReference>
<feature type="domain" description="Organic solvent tolerance-like N-terminal" evidence="5">
    <location>
        <begin position="58"/>
        <end position="191"/>
    </location>
</feature>
<dbReference type="GO" id="GO:0009279">
    <property type="term" value="C:cell outer membrane"/>
    <property type="evidence" value="ECO:0007669"/>
    <property type="project" value="UniProtKB-SubCell"/>
</dbReference>
<evidence type="ECO:0000313" key="7">
    <source>
        <dbReference type="EMBL" id="GAD75618.1"/>
    </source>
</evidence>
<dbReference type="Proteomes" id="UP000016567">
    <property type="component" value="Unassembled WGS sequence"/>
</dbReference>
<evidence type="ECO:0000256" key="3">
    <source>
        <dbReference type="ARBA" id="ARBA00023237"/>
    </source>
</evidence>
<dbReference type="EMBL" id="BATL01000027">
    <property type="protein sequence ID" value="GAD75618.1"/>
    <property type="molecule type" value="Genomic_DNA"/>
</dbReference>
<dbReference type="GO" id="GO:0043165">
    <property type="term" value="P:Gram-negative-bacterium-type cell outer membrane assembly"/>
    <property type="evidence" value="ECO:0007669"/>
    <property type="project" value="UniProtKB-UniRule"/>
</dbReference>
<evidence type="ECO:0000313" key="8">
    <source>
        <dbReference type="Proteomes" id="UP000016567"/>
    </source>
</evidence>
<keyword evidence="2 4" id="KW-0472">Membrane</keyword>
<dbReference type="eggNOG" id="COG1452">
    <property type="taxonomic scope" value="Bacteria"/>
</dbReference>
<dbReference type="Pfam" id="PF03968">
    <property type="entry name" value="LptD_N"/>
    <property type="match status" value="1"/>
</dbReference>
<protein>
    <recommendedName>
        <fullName evidence="4">LPS-assembly protein LptD</fullName>
    </recommendedName>
</protein>
<dbReference type="NCBIfam" id="NF002997">
    <property type="entry name" value="PRK03761.1"/>
    <property type="match status" value="1"/>
</dbReference>
<reference evidence="7 8" key="1">
    <citation type="submission" date="2013-09" db="EMBL/GenBank/DDBJ databases">
        <title>Whole genome shotgun sequence of Vibrio azureus NBRC 104587.</title>
        <authorList>
            <person name="Isaki S."/>
            <person name="Hosoyama A."/>
            <person name="Numata M."/>
            <person name="Hashimoto M."/>
            <person name="Hosoyama Y."/>
            <person name="Tsuchikane K."/>
            <person name="Noguchi M."/>
            <person name="Hirakata S."/>
            <person name="Ichikawa N."/>
            <person name="Ohji S."/>
            <person name="Yamazoe A."/>
            <person name="Fujita N."/>
        </authorList>
    </citation>
    <scope>NUCLEOTIDE SEQUENCE [LARGE SCALE GENOMIC DNA]</scope>
    <source>
        <strain evidence="7 8">NBRC 104587</strain>
    </source>
</reference>
<evidence type="ECO:0000256" key="2">
    <source>
        <dbReference type="ARBA" id="ARBA00023136"/>
    </source>
</evidence>
<feature type="signal peptide" evidence="4">
    <location>
        <begin position="1"/>
        <end position="24"/>
    </location>
</feature>
<comment type="subunit">
    <text evidence="4">Component of the lipopolysaccharide transport and assembly complex. Interacts with LptE and LptA.</text>
</comment>
<evidence type="ECO:0000259" key="5">
    <source>
        <dbReference type="Pfam" id="PF03968"/>
    </source>
</evidence>
<comment type="caution">
    <text evidence="4">Lacks conserved residue(s) required for the propagation of feature annotation.</text>
</comment>
<dbReference type="GO" id="GO:0015920">
    <property type="term" value="P:lipopolysaccharide transport"/>
    <property type="evidence" value="ECO:0007669"/>
    <property type="project" value="InterPro"/>
</dbReference>
<dbReference type="Gene3D" id="2.60.450.10">
    <property type="entry name" value="Lipopolysaccharide (LPS) transport protein A like domain"/>
    <property type="match status" value="1"/>
</dbReference>
<accession>U3CB60</accession>
<dbReference type="InterPro" id="IPR050218">
    <property type="entry name" value="LptD"/>
</dbReference>
<dbReference type="InterPro" id="IPR005653">
    <property type="entry name" value="OstA-like_N"/>
</dbReference>
<evidence type="ECO:0000256" key="4">
    <source>
        <dbReference type="HAMAP-Rule" id="MF_01411"/>
    </source>
</evidence>
<dbReference type="PANTHER" id="PTHR30189:SF1">
    <property type="entry name" value="LPS-ASSEMBLY PROTEIN LPTD"/>
    <property type="match status" value="1"/>
</dbReference>
<dbReference type="STRING" id="1219077.VAZ01S_027_00460"/>
<organism evidence="7 8">
    <name type="scientific">Vibrio azureus NBRC 104587</name>
    <dbReference type="NCBI Taxonomy" id="1219077"/>
    <lineage>
        <taxon>Bacteria</taxon>
        <taxon>Pseudomonadati</taxon>
        <taxon>Pseudomonadota</taxon>
        <taxon>Gammaproteobacteria</taxon>
        <taxon>Vibrionales</taxon>
        <taxon>Vibrionaceae</taxon>
        <taxon>Vibrio</taxon>
    </lineage>
</organism>
<keyword evidence="1 4" id="KW-0732">Signal</keyword>
<comment type="function">
    <text evidence="4">Together with LptE, is involved in the assembly of lipopolysaccharide (LPS) at the surface of the outer membrane.</text>
</comment>
<dbReference type="InterPro" id="IPR020889">
    <property type="entry name" value="LipoPS_assembly_LptD"/>
</dbReference>
<comment type="similarity">
    <text evidence="4">Belongs to the LptD family.</text>
</comment>
<dbReference type="OrthoDB" id="9760225at2"/>
<dbReference type="AlphaFoldDB" id="U3CB60"/>
<keyword evidence="8" id="KW-1185">Reference proteome</keyword>
<dbReference type="Pfam" id="PF04453">
    <property type="entry name" value="LptD"/>
    <property type="match status" value="1"/>
</dbReference>
<name>U3CB60_9VIBR</name>
<evidence type="ECO:0000259" key="6">
    <source>
        <dbReference type="Pfam" id="PF04453"/>
    </source>
</evidence>
<dbReference type="InterPro" id="IPR007543">
    <property type="entry name" value="LptD_C"/>
</dbReference>
<dbReference type="RefSeq" id="WP_021709375.1">
    <property type="nucleotide sequence ID" value="NZ_BAOB01000026.1"/>
</dbReference>
<dbReference type="HAMAP" id="MF_01411">
    <property type="entry name" value="LPS_assembly_LptD"/>
    <property type="match status" value="1"/>
</dbReference>
<comment type="subcellular location">
    <subcellularLocation>
        <location evidence="4">Cell outer membrane</location>
    </subcellularLocation>
</comment>
<sequence length="781" mass="89212" precursor="true">MQHFSRTLIAASISSALFVSPIQAGVHTDNSVQEKHASDQCLTESEGDNTAQDIPVTVQADSLEAVNGEKALYSGNVQVTQGAKTITADSLTLHQPDNIIVAEGNVTFSDGQVIEARSDRVTNNLDKETFSLENTDYQFLCQQQGRGSAAYIARTGQSLYELEDGSITSCPAGDNAWRMVASEIDIDQNEETATLHHARFEVLDVPVLYVPYLSMPIGDSRKTGFLYPSISYGSNDGMEFEIPYYWNIAPQYDMTITPLYMQKRGLKLDSDFRYLTDGWGSGTVKAEYINKDAKYNDDSRWGYQFKHQGIVDTHWALKADYSKVSDIEYFQDLSSDIGNREDGQLIQEGQVKYRSDFWDASVTVRDFQILVEDSNKPYRLLPQLELNYFTPLWGEHLNFDVKSQLSRFESDYRYKPNATRVHVEPGITMPLSNTWSTWVTEARLSTTYYSQDLTQWTDDNLDSRVSRVIPEFRSHAQLHLERATSWFEGYTQTLEPQIQYLYVPEEDQSNIYDYDTTQLQSDYYGLFRSRRFSGIDFIAAANQLSYGASTRFFDDDYKERLNISFGQIYYFNKDVKFSKKDSVTSDSSATNYSSWAMEADFNYNDNIFYHGGLQYDVDLGDMQLANSTLEYQFDKGFIQGNYRYVTLEYIENSIAMKNLDTITRKGISQAGIVTAYDLNDNWSASGQYYYDINEQIDLEWLASLRYQSDCWYMGLTYSNQLLGWDNNIIGSQGSKPQYEDNISVNFGIRGFSTNESHTTAANALNSSDNAIKYGRPFYLNN</sequence>
<feature type="chain" id="PRO_5009021738" description="LPS-assembly protein LptD" evidence="4">
    <location>
        <begin position="25"/>
        <end position="781"/>
    </location>
</feature>
<dbReference type="PANTHER" id="PTHR30189">
    <property type="entry name" value="LPS-ASSEMBLY PROTEIN"/>
    <property type="match status" value="1"/>
</dbReference>
<evidence type="ECO:0000256" key="1">
    <source>
        <dbReference type="ARBA" id="ARBA00022729"/>
    </source>
</evidence>
<keyword evidence="3 4" id="KW-0998">Cell outer membrane</keyword>
<gene>
    <name evidence="4 7" type="primary">lptD</name>
    <name evidence="7" type="ORF">VAZ01S_027_00460</name>
</gene>
<feature type="domain" description="LptD C-terminal" evidence="6">
    <location>
        <begin position="299"/>
        <end position="682"/>
    </location>
</feature>